<name>A0A1X1GT49_STROR</name>
<reference evidence="1 2" key="1">
    <citation type="journal article" date="2016" name="Eur. J. Clin. Microbiol. Infect. Dis.">
        <title>Whole genome sequencing as a tool for phylogenetic analysis of clinical strains of Mitis group streptococci.</title>
        <authorList>
            <person name="Rasmussen L.H."/>
            <person name="Dargis R."/>
            <person name="Hojholt K."/>
            <person name="Christensen J.J."/>
            <person name="Skovgaard O."/>
            <person name="Justesen U.S."/>
            <person name="Rosenvinge F.S."/>
            <person name="Moser C."/>
            <person name="Lukjancenko O."/>
            <person name="Rasmussen S."/>
            <person name="Nielsen X.C."/>
        </authorList>
    </citation>
    <scope>NUCLEOTIDE SEQUENCE [LARGE SCALE GENOMIC DNA]</scope>
    <source>
        <strain evidence="1 2">B_007274_11</strain>
    </source>
</reference>
<comment type="caution">
    <text evidence="1">The sequence shown here is derived from an EMBL/GenBank/DDBJ whole genome shotgun (WGS) entry which is preliminary data.</text>
</comment>
<evidence type="ECO:0000313" key="1">
    <source>
        <dbReference type="EMBL" id="ORO73807.1"/>
    </source>
</evidence>
<dbReference type="Proteomes" id="UP000193160">
    <property type="component" value="Unassembled WGS sequence"/>
</dbReference>
<keyword evidence="2" id="KW-1185">Reference proteome</keyword>
<protein>
    <submittedName>
        <fullName evidence="1">Uncharacterized protein</fullName>
    </submittedName>
</protein>
<dbReference type="EMBL" id="NCUT01000025">
    <property type="protein sequence ID" value="ORO73807.1"/>
    <property type="molecule type" value="Genomic_DNA"/>
</dbReference>
<sequence length="66" mass="7618">MIFSCLVIPFLKRYGKRAKSLQIGDIVIEVKQMYLQNLKKAFLPLKIALASAFFAKKGYDSYIMKK</sequence>
<gene>
    <name evidence="1" type="ORF">B7712_01250</name>
</gene>
<proteinExistence type="predicted"/>
<dbReference type="AlphaFoldDB" id="A0A1X1GT49"/>
<evidence type="ECO:0000313" key="2">
    <source>
        <dbReference type="Proteomes" id="UP000193160"/>
    </source>
</evidence>
<accession>A0A1X1GT49</accession>
<organism evidence="1 2">
    <name type="scientific">Streptococcus oralis subsp. oralis</name>
    <dbReference type="NCBI Taxonomy" id="1891914"/>
    <lineage>
        <taxon>Bacteria</taxon>
        <taxon>Bacillati</taxon>
        <taxon>Bacillota</taxon>
        <taxon>Bacilli</taxon>
        <taxon>Lactobacillales</taxon>
        <taxon>Streptococcaceae</taxon>
        <taxon>Streptococcus</taxon>
    </lineage>
</organism>